<evidence type="ECO:0000256" key="3">
    <source>
        <dbReference type="ARBA" id="ARBA00022989"/>
    </source>
</evidence>
<feature type="transmembrane region" description="Helical" evidence="5">
    <location>
        <begin position="286"/>
        <end position="307"/>
    </location>
</feature>
<dbReference type="PANTHER" id="PTHR12570:SF9">
    <property type="entry name" value="MAGNESIUM TRANSPORTER NIPA8-RELATED"/>
    <property type="match status" value="1"/>
</dbReference>
<feature type="transmembrane region" description="Helical" evidence="5">
    <location>
        <begin position="253"/>
        <end position="274"/>
    </location>
</feature>
<feature type="transmembrane region" description="Helical" evidence="5">
    <location>
        <begin position="181"/>
        <end position="200"/>
    </location>
</feature>
<dbReference type="InterPro" id="IPR008521">
    <property type="entry name" value="Mg_trans_NIPA"/>
</dbReference>
<proteinExistence type="predicted"/>
<dbReference type="VEuPathDB" id="MicrosporidiaDB:HERIO_1587"/>
<feature type="transmembrane region" description="Helical" evidence="5">
    <location>
        <begin position="130"/>
        <end position="150"/>
    </location>
</feature>
<sequence>MILSILGNILINIGINLMKRSYKQAYLNIVICYMPTMLLGEMVYALGKFSGYASYIFGNQSLLAGLSATGLVSNSIFAPIINDEIFTWKDGAAIILVFLGSTFIVSNTSRTHTIYTLCELLKMYFRRATVLWFAFIILVIIILFFFIKYIEVNSDWSLIDDPFQFMQTSQYFEADGIICKYFMVVAYVGLSSFIAAYSTLSAKSLGEIIDKTLGGDNQFKYFISYFFIITLTMCTIGQIYWLNRALKHFDALLVIPIFHIFWTMLSILTAGIYFQDFDNYSYKQLRNFIVGVFIIFCGSIFLGFRIVNKNAVESHLLYNQNENRNE</sequence>
<evidence type="ECO:0000256" key="1">
    <source>
        <dbReference type="ARBA" id="ARBA00004141"/>
    </source>
</evidence>
<protein>
    <submittedName>
        <fullName evidence="6">NIPA8</fullName>
    </submittedName>
</protein>
<evidence type="ECO:0000256" key="4">
    <source>
        <dbReference type="ARBA" id="ARBA00023136"/>
    </source>
</evidence>
<dbReference type="Pfam" id="PF05653">
    <property type="entry name" value="Mg_trans_NIPA"/>
    <property type="match status" value="2"/>
</dbReference>
<accession>A0A1X0QGE0</accession>
<organism evidence="6 7">
    <name type="scientific">Hepatospora eriocheir</name>
    <dbReference type="NCBI Taxonomy" id="1081669"/>
    <lineage>
        <taxon>Eukaryota</taxon>
        <taxon>Fungi</taxon>
        <taxon>Fungi incertae sedis</taxon>
        <taxon>Microsporidia</taxon>
        <taxon>Hepatosporidae</taxon>
        <taxon>Hepatospora</taxon>
    </lineage>
</organism>
<dbReference type="GO" id="GO:0016020">
    <property type="term" value="C:membrane"/>
    <property type="evidence" value="ECO:0007669"/>
    <property type="project" value="UniProtKB-SubCell"/>
</dbReference>
<comment type="subcellular location">
    <subcellularLocation>
        <location evidence="1">Membrane</location>
        <topology evidence="1">Multi-pass membrane protein</topology>
    </subcellularLocation>
</comment>
<keyword evidence="3 5" id="KW-1133">Transmembrane helix</keyword>
<feature type="transmembrane region" description="Helical" evidence="5">
    <location>
        <begin position="91"/>
        <end position="109"/>
    </location>
</feature>
<keyword evidence="4 5" id="KW-0472">Membrane</keyword>
<dbReference type="PANTHER" id="PTHR12570">
    <property type="match status" value="1"/>
</dbReference>
<evidence type="ECO:0000313" key="6">
    <source>
        <dbReference type="EMBL" id="ORD98836.1"/>
    </source>
</evidence>
<reference evidence="6 7" key="1">
    <citation type="journal article" date="2017" name="Environ. Microbiol.">
        <title>Decay of the glycolytic pathway and adaptation to intranuclear parasitism within Enterocytozoonidae microsporidia.</title>
        <authorList>
            <person name="Wiredu Boakye D."/>
            <person name="Jaroenlak P."/>
            <person name="Prachumwat A."/>
            <person name="Williams T.A."/>
            <person name="Bateman K.S."/>
            <person name="Itsathitphaisarn O."/>
            <person name="Sritunyalucksana K."/>
            <person name="Paszkiewicz K.H."/>
            <person name="Moore K.A."/>
            <person name="Stentiford G.D."/>
            <person name="Williams B.A."/>
        </authorList>
    </citation>
    <scope>NUCLEOTIDE SEQUENCE [LARGE SCALE GENOMIC DNA]</scope>
    <source>
        <strain evidence="7">canceri</strain>
    </source>
</reference>
<dbReference type="AlphaFoldDB" id="A0A1X0QGE0"/>
<dbReference type="EMBL" id="LTAI01000419">
    <property type="protein sequence ID" value="ORD98836.1"/>
    <property type="molecule type" value="Genomic_DNA"/>
</dbReference>
<evidence type="ECO:0000313" key="7">
    <source>
        <dbReference type="Proteomes" id="UP000192501"/>
    </source>
</evidence>
<feature type="transmembrane region" description="Helical" evidence="5">
    <location>
        <begin position="221"/>
        <end position="241"/>
    </location>
</feature>
<comment type="caution">
    <text evidence="6">The sequence shown here is derived from an EMBL/GenBank/DDBJ whole genome shotgun (WGS) entry which is preliminary data.</text>
</comment>
<evidence type="ECO:0000256" key="5">
    <source>
        <dbReference type="SAM" id="Phobius"/>
    </source>
</evidence>
<dbReference type="Proteomes" id="UP000192501">
    <property type="component" value="Unassembled WGS sequence"/>
</dbReference>
<dbReference type="GO" id="GO:0015095">
    <property type="term" value="F:magnesium ion transmembrane transporter activity"/>
    <property type="evidence" value="ECO:0007669"/>
    <property type="project" value="InterPro"/>
</dbReference>
<name>A0A1X0QGE0_9MICR</name>
<dbReference type="VEuPathDB" id="MicrosporidiaDB:A0H76_1852"/>
<feature type="transmembrane region" description="Helical" evidence="5">
    <location>
        <begin position="25"/>
        <end position="47"/>
    </location>
</feature>
<gene>
    <name evidence="6" type="primary">NIPA8</name>
    <name evidence="6" type="ORF">A0H76_1852</name>
</gene>
<evidence type="ECO:0000256" key="2">
    <source>
        <dbReference type="ARBA" id="ARBA00022692"/>
    </source>
</evidence>
<keyword evidence="2 5" id="KW-0812">Transmembrane</keyword>